<organism evidence="10 11">
    <name type="scientific">Flavivirga rizhaonensis</name>
    <dbReference type="NCBI Taxonomy" id="2559571"/>
    <lineage>
        <taxon>Bacteria</taxon>
        <taxon>Pseudomonadati</taxon>
        <taxon>Bacteroidota</taxon>
        <taxon>Flavobacteriia</taxon>
        <taxon>Flavobacteriales</taxon>
        <taxon>Flavobacteriaceae</taxon>
        <taxon>Flavivirga</taxon>
    </lineage>
</organism>
<evidence type="ECO:0000256" key="7">
    <source>
        <dbReference type="ARBA" id="ARBA00023264"/>
    </source>
</evidence>
<dbReference type="PANTHER" id="PTHR40029:SF2">
    <property type="entry name" value="HEPTAPRENYLGLYCERYL PHOSPHATE SYNTHASE"/>
    <property type="match status" value="1"/>
</dbReference>
<dbReference type="GO" id="GO:0046474">
    <property type="term" value="P:glycerophospholipid biosynthetic process"/>
    <property type="evidence" value="ECO:0007669"/>
    <property type="project" value="UniProtKB-UniRule"/>
</dbReference>
<evidence type="ECO:0000313" key="10">
    <source>
        <dbReference type="EMBL" id="TGV02893.1"/>
    </source>
</evidence>
<evidence type="ECO:0000313" key="11">
    <source>
        <dbReference type="Proteomes" id="UP000307602"/>
    </source>
</evidence>
<dbReference type="HAMAP" id="MF_00112">
    <property type="entry name" value="GGGP_HepGP_synthase"/>
    <property type="match status" value="1"/>
</dbReference>
<dbReference type="NCBIfam" id="TIGR01768">
    <property type="entry name" value="GGGP-family"/>
    <property type="match status" value="1"/>
</dbReference>
<dbReference type="NCBIfam" id="TIGR01769">
    <property type="entry name" value="GGGP"/>
    <property type="match status" value="1"/>
</dbReference>
<dbReference type="NCBIfam" id="NF003198">
    <property type="entry name" value="PRK04169.1-2"/>
    <property type="match status" value="1"/>
</dbReference>
<feature type="binding site" evidence="9">
    <location>
        <begin position="226"/>
        <end position="227"/>
    </location>
    <ligand>
        <name>sn-glycerol 1-phosphate</name>
        <dbReference type="ChEBI" id="CHEBI:57685"/>
    </ligand>
</feature>
<dbReference type="AlphaFoldDB" id="A0A4S1DY54"/>
<keyword evidence="1 9" id="KW-0444">Lipid biosynthesis</keyword>
<keyword evidence="3 9" id="KW-0479">Metal-binding</keyword>
<dbReference type="EMBL" id="SRSO01000010">
    <property type="protein sequence ID" value="TGV02893.1"/>
    <property type="molecule type" value="Genomic_DNA"/>
</dbReference>
<gene>
    <name evidence="10" type="ORF">EM932_09270</name>
</gene>
<dbReference type="RefSeq" id="WP_135876903.1">
    <property type="nucleotide sequence ID" value="NZ_SRSO01000010.1"/>
</dbReference>
<evidence type="ECO:0000256" key="5">
    <source>
        <dbReference type="ARBA" id="ARBA00023098"/>
    </source>
</evidence>
<comment type="function">
    <text evidence="9">Prenyltransferase that catalyzes the transfer of the geranylgeranyl moiety of geranylgeranyl diphosphate (GGPP) to the C3 hydroxyl of sn-glycerol-1-phosphate (G1P).</text>
</comment>
<evidence type="ECO:0000256" key="6">
    <source>
        <dbReference type="ARBA" id="ARBA00023209"/>
    </source>
</evidence>
<feature type="binding site" evidence="9">
    <location>
        <begin position="204"/>
        <end position="205"/>
    </location>
    <ligand>
        <name>sn-glycerol 1-phosphate</name>
        <dbReference type="ChEBI" id="CHEBI:57685"/>
    </ligand>
</feature>
<reference evidence="10 11" key="1">
    <citation type="submission" date="2019-04" db="EMBL/GenBank/DDBJ databases">
        <authorList>
            <person name="Liu A."/>
        </authorList>
    </citation>
    <scope>NUCLEOTIDE SEQUENCE [LARGE SCALE GENOMIC DNA]</scope>
    <source>
        <strain evidence="10 11">RZ03</strain>
    </source>
</reference>
<dbReference type="EC" id="2.5.1.41" evidence="9"/>
<dbReference type="Pfam" id="PF01884">
    <property type="entry name" value="PcrB"/>
    <property type="match status" value="1"/>
</dbReference>
<keyword evidence="7 9" id="KW-1208">Phospholipid metabolism</keyword>
<evidence type="ECO:0000256" key="2">
    <source>
        <dbReference type="ARBA" id="ARBA00022679"/>
    </source>
</evidence>
<accession>A0A4S1DY54</accession>
<keyword evidence="6 9" id="KW-0594">Phospholipid biosynthesis</keyword>
<comment type="catalytic activity">
    <reaction evidence="8 9">
        <text>sn-glycerol 1-phosphate + (2E,6E,10E)-geranylgeranyl diphosphate = sn-3-O-(geranylgeranyl)glycerol 1-phosphate + diphosphate</text>
        <dbReference type="Rhea" id="RHEA:23404"/>
        <dbReference type="ChEBI" id="CHEBI:33019"/>
        <dbReference type="ChEBI" id="CHEBI:57677"/>
        <dbReference type="ChEBI" id="CHEBI:57685"/>
        <dbReference type="ChEBI" id="CHEBI:58756"/>
        <dbReference type="EC" id="2.5.1.41"/>
    </reaction>
</comment>
<sequence>MKHIYNDILASISKGEKPLAVLIDPDKIKFDSVSSFIEKVNTSIATHIFVGGSTVNENITDALVEEIKRHTKKPIVLFPGDTTQITSKADAILFLSLISGRNPEYLIGKHIRSISKLNETNLDVISTGYILIESGRETAVERVTETKPLSRTNIQHIVDTAKAGELLGMKLIYLEAGSGAKFSVSKEIILNVKKAINIPLIVGGGIRSKKQLENAYNFGADLVVIGTAFEEDESFFDELKTPLSVGHFPKGGK</sequence>
<evidence type="ECO:0000256" key="4">
    <source>
        <dbReference type="ARBA" id="ARBA00022842"/>
    </source>
</evidence>
<keyword evidence="11" id="KW-1185">Reference proteome</keyword>
<dbReference type="Proteomes" id="UP000307602">
    <property type="component" value="Unassembled WGS sequence"/>
</dbReference>
<dbReference type="InterPro" id="IPR010946">
    <property type="entry name" value="GGGP_synth"/>
</dbReference>
<dbReference type="InterPro" id="IPR038597">
    <property type="entry name" value="GGGP/HepGP_synthase_sf"/>
</dbReference>
<dbReference type="GO" id="GO:0005737">
    <property type="term" value="C:cytoplasm"/>
    <property type="evidence" value="ECO:0007669"/>
    <property type="project" value="InterPro"/>
</dbReference>
<comment type="caution">
    <text evidence="10">The sequence shown here is derived from an EMBL/GenBank/DDBJ whole genome shotgun (WGS) entry which is preliminary data.</text>
</comment>
<dbReference type="GO" id="GO:0120536">
    <property type="term" value="F:heptaprenylglyceryl phosphate synthase activity"/>
    <property type="evidence" value="ECO:0007669"/>
    <property type="project" value="UniProtKB-ARBA"/>
</dbReference>
<dbReference type="GO" id="GO:0000287">
    <property type="term" value="F:magnesium ion binding"/>
    <property type="evidence" value="ECO:0007669"/>
    <property type="project" value="UniProtKB-UniRule"/>
</dbReference>
<feature type="binding site" evidence="9">
    <location>
        <position position="53"/>
    </location>
    <ligand>
        <name>Mg(2+)</name>
        <dbReference type="ChEBI" id="CHEBI:18420"/>
    </ligand>
</feature>
<comment type="similarity">
    <text evidence="9">Belongs to the GGGP/HepGP synthase family. Group II subfamily.</text>
</comment>
<dbReference type="InterPro" id="IPR008205">
    <property type="entry name" value="GGGP_HepGP_synthase"/>
</dbReference>
<dbReference type="InterPro" id="IPR039074">
    <property type="entry name" value="GGGP/HepGP_synthase_I"/>
</dbReference>
<dbReference type="GO" id="GO:0047294">
    <property type="term" value="F:phosphoglycerol geranylgeranyltransferase activity"/>
    <property type="evidence" value="ECO:0007669"/>
    <property type="project" value="UniProtKB-UniRule"/>
</dbReference>
<dbReference type="Gene3D" id="3.20.20.390">
    <property type="entry name" value="FMN-linked oxidoreductases"/>
    <property type="match status" value="1"/>
</dbReference>
<dbReference type="PANTHER" id="PTHR40029">
    <property type="match status" value="1"/>
</dbReference>
<evidence type="ECO:0000256" key="1">
    <source>
        <dbReference type="ARBA" id="ARBA00022516"/>
    </source>
</evidence>
<proteinExistence type="inferred from homology"/>
<keyword evidence="2 9" id="KW-0808">Transferase</keyword>
<evidence type="ECO:0000256" key="3">
    <source>
        <dbReference type="ARBA" id="ARBA00022723"/>
    </source>
</evidence>
<protein>
    <recommendedName>
        <fullName evidence="9">Geranylgeranylglyceryl phosphate synthase</fullName>
        <shortName evidence="9">GGGP synthase</shortName>
        <shortName evidence="9">GGGPS</shortName>
        <ecNumber evidence="9">2.5.1.41</ecNumber>
    </recommendedName>
    <alternativeName>
        <fullName evidence="9">(S)-3-O-geranylgeranylglyceryl phosphate synthase</fullName>
    </alternativeName>
    <alternativeName>
        <fullName evidence="9">Phosphoglycerol geranylgeranyltransferase</fullName>
    </alternativeName>
</protein>
<keyword evidence="5 9" id="KW-0443">Lipid metabolism</keyword>
<dbReference type="OrthoDB" id="9807235at2"/>
<evidence type="ECO:0000256" key="8">
    <source>
        <dbReference type="ARBA" id="ARBA00047288"/>
    </source>
</evidence>
<comment type="cofactor">
    <cofactor evidence="9">
        <name>Mg(2+)</name>
        <dbReference type="ChEBI" id="CHEBI:18420"/>
    </cofactor>
</comment>
<evidence type="ECO:0000256" key="9">
    <source>
        <dbReference type="HAMAP-Rule" id="MF_00112"/>
    </source>
</evidence>
<name>A0A4S1DY54_9FLAO</name>
<dbReference type="SUPFAM" id="SSF51395">
    <property type="entry name" value="FMN-linked oxidoreductases"/>
    <property type="match status" value="1"/>
</dbReference>
<comment type="caution">
    <text evidence="9">Lacks conserved residue(s) required for the propagation of feature annotation.</text>
</comment>
<feature type="binding site" evidence="9">
    <location>
        <begin position="173"/>
        <end position="179"/>
    </location>
    <ligand>
        <name>sn-glycerol 1-phosphate</name>
        <dbReference type="ChEBI" id="CHEBI:57685"/>
    </ligand>
</feature>
<keyword evidence="4 9" id="KW-0460">Magnesium</keyword>
<feature type="binding site" evidence="9">
    <location>
        <position position="24"/>
    </location>
    <ligand>
        <name>Mg(2+)</name>
        <dbReference type="ChEBI" id="CHEBI:18420"/>
    </ligand>
</feature>